<dbReference type="GeneID" id="64591720"/>
<dbReference type="Proteomes" id="UP000719766">
    <property type="component" value="Unassembled WGS sequence"/>
</dbReference>
<name>A0A9P7ANQ3_9AGAM</name>
<feature type="compositionally biased region" description="Basic residues" evidence="1">
    <location>
        <begin position="345"/>
        <end position="373"/>
    </location>
</feature>
<evidence type="ECO:0000313" key="3">
    <source>
        <dbReference type="Proteomes" id="UP000719766"/>
    </source>
</evidence>
<dbReference type="RefSeq" id="XP_041159791.1">
    <property type="nucleotide sequence ID" value="XM_041297956.1"/>
</dbReference>
<feature type="compositionally biased region" description="Acidic residues" evidence="1">
    <location>
        <begin position="390"/>
        <end position="403"/>
    </location>
</feature>
<proteinExistence type="predicted"/>
<sequence length="403" mass="46050">SSWAARNPGRPVLTTRQGVKLTEAQKASRRIAQEQRRSKEAALNDAVKSLATTYAEMIEKLADEHSVTTEKVKLLLGCETLYKNKRGPTLHNAIVHVKALELNEAKYTLADIRNIIEDDPSIKHLSRQEKKDYILKLKEHRTQQRLSVRATNSAASKDAQVTLDKVFKELEALALRTGMYACLFATRGHVYDTNQATWFGTDNVMDFWEDVLSLQPDYITKQLELWGCNQNKNIDERDSVENMQRQSKRLLESGFNAITKGHNIRMVYTNFETSIKEKHGIDIKGWPESVPFTSPYKIGTVDEIRSLRDALRNGTCHWVKLTPRQRQEHTQHLDARRKAGETVRAPRKKRSDAGVSRKRRSAKEKAPPSKRVRSAVSNRRPAPKSAEYIDSTEDDEDSLEEDD</sequence>
<feature type="region of interest" description="Disordered" evidence="1">
    <location>
        <begin position="322"/>
        <end position="403"/>
    </location>
</feature>
<organism evidence="2 3">
    <name type="scientific">Suillus plorans</name>
    <dbReference type="NCBI Taxonomy" id="116603"/>
    <lineage>
        <taxon>Eukaryota</taxon>
        <taxon>Fungi</taxon>
        <taxon>Dikarya</taxon>
        <taxon>Basidiomycota</taxon>
        <taxon>Agaricomycotina</taxon>
        <taxon>Agaricomycetes</taxon>
        <taxon>Agaricomycetidae</taxon>
        <taxon>Boletales</taxon>
        <taxon>Suillineae</taxon>
        <taxon>Suillaceae</taxon>
        <taxon>Suillus</taxon>
    </lineage>
</organism>
<evidence type="ECO:0000313" key="2">
    <source>
        <dbReference type="EMBL" id="KAG1793335.1"/>
    </source>
</evidence>
<accession>A0A9P7ANQ3</accession>
<evidence type="ECO:0000256" key="1">
    <source>
        <dbReference type="SAM" id="MobiDB-lite"/>
    </source>
</evidence>
<keyword evidence="3" id="KW-1185">Reference proteome</keyword>
<dbReference type="OrthoDB" id="2664589at2759"/>
<gene>
    <name evidence="2" type="ORF">HD556DRAFT_1238136</name>
</gene>
<feature type="compositionally biased region" description="Basic and acidic residues" evidence="1">
    <location>
        <begin position="325"/>
        <end position="341"/>
    </location>
</feature>
<feature type="non-terminal residue" evidence="2">
    <location>
        <position position="403"/>
    </location>
</feature>
<comment type="caution">
    <text evidence="2">The sequence shown here is derived from an EMBL/GenBank/DDBJ whole genome shotgun (WGS) entry which is preliminary data.</text>
</comment>
<dbReference type="EMBL" id="JABBWE010000031">
    <property type="protein sequence ID" value="KAG1793335.1"/>
    <property type="molecule type" value="Genomic_DNA"/>
</dbReference>
<reference evidence="2" key="1">
    <citation type="journal article" date="2020" name="New Phytol.">
        <title>Comparative genomics reveals dynamic genome evolution in host specialist ectomycorrhizal fungi.</title>
        <authorList>
            <person name="Lofgren L.A."/>
            <person name="Nguyen N.H."/>
            <person name="Vilgalys R."/>
            <person name="Ruytinx J."/>
            <person name="Liao H.L."/>
            <person name="Branco S."/>
            <person name="Kuo A."/>
            <person name="LaButti K."/>
            <person name="Lipzen A."/>
            <person name="Andreopoulos W."/>
            <person name="Pangilinan J."/>
            <person name="Riley R."/>
            <person name="Hundley H."/>
            <person name="Na H."/>
            <person name="Barry K."/>
            <person name="Grigoriev I.V."/>
            <person name="Stajich J.E."/>
            <person name="Kennedy P.G."/>
        </authorList>
    </citation>
    <scope>NUCLEOTIDE SEQUENCE</scope>
    <source>
        <strain evidence="2">S12</strain>
    </source>
</reference>
<protein>
    <submittedName>
        <fullName evidence="2">Uncharacterized protein</fullName>
    </submittedName>
</protein>
<dbReference type="AlphaFoldDB" id="A0A9P7ANQ3"/>